<reference evidence="2 3" key="1">
    <citation type="submission" date="2019-06" db="EMBL/GenBank/DDBJ databases">
        <authorList>
            <person name="Le Quere A."/>
            <person name="Colella S."/>
        </authorList>
    </citation>
    <scope>NUCLEOTIDE SEQUENCE [LARGE SCALE GENOMIC DNA]</scope>
    <source>
        <strain evidence="2">EmedicaeMD41</strain>
    </source>
</reference>
<feature type="transmembrane region" description="Helical" evidence="1">
    <location>
        <begin position="6"/>
        <end position="26"/>
    </location>
</feature>
<organism evidence="2 3">
    <name type="scientific">Sinorhizobium medicae</name>
    <dbReference type="NCBI Taxonomy" id="110321"/>
    <lineage>
        <taxon>Bacteria</taxon>
        <taxon>Pseudomonadati</taxon>
        <taxon>Pseudomonadota</taxon>
        <taxon>Alphaproteobacteria</taxon>
        <taxon>Hyphomicrobiales</taxon>
        <taxon>Rhizobiaceae</taxon>
        <taxon>Sinorhizobium/Ensifer group</taxon>
        <taxon>Sinorhizobium</taxon>
    </lineage>
</organism>
<evidence type="ECO:0000313" key="3">
    <source>
        <dbReference type="Proteomes" id="UP000507954"/>
    </source>
</evidence>
<keyword evidence="1" id="KW-0472">Membrane</keyword>
<name>A0A508WW14_9HYPH</name>
<proteinExistence type="predicted"/>
<dbReference type="RefSeq" id="WP_180161773.1">
    <property type="nucleotide sequence ID" value="NZ_CABFNB010000096.1"/>
</dbReference>
<sequence>MLEFLGTLGTSVIGGASTGLVGLYILSLTNKYSDTRKIIDNTLSELEQLTDRCAKVASEVWEKPGEGADSLNVKEVTCLLHEINVFASFITDRVKNTKIRVNPALLNFRRATSGDNFDVKGRPADPSRTLAIRSRASELKIAFRTVGYERNSFRLW</sequence>
<keyword evidence="1" id="KW-1133">Transmembrane helix</keyword>
<accession>A0A508WW14</accession>
<dbReference type="EMBL" id="CABFNB010000096">
    <property type="protein sequence ID" value="VTZ61751.1"/>
    <property type="molecule type" value="Genomic_DNA"/>
</dbReference>
<dbReference type="AlphaFoldDB" id="A0A508WW14"/>
<evidence type="ECO:0000313" key="2">
    <source>
        <dbReference type="EMBL" id="VTZ61751.1"/>
    </source>
</evidence>
<dbReference type="Proteomes" id="UP000507954">
    <property type="component" value="Unassembled WGS sequence"/>
</dbReference>
<gene>
    <name evidence="2" type="ORF">EMEDMD4_300117</name>
</gene>
<keyword evidence="1" id="KW-0812">Transmembrane</keyword>
<evidence type="ECO:0000256" key="1">
    <source>
        <dbReference type="SAM" id="Phobius"/>
    </source>
</evidence>
<protein>
    <submittedName>
        <fullName evidence="2">Uncharacterized protein</fullName>
    </submittedName>
</protein>